<sequence>MYERRTEEQPAIPPPPIGTVKAMRPPADVRVGDFIYLDGKYQRVQDMRSAGTAAHRVLLFAGRPPWTMRRAQDTFRPASPH</sequence>
<evidence type="ECO:0000256" key="1">
    <source>
        <dbReference type="SAM" id="MobiDB-lite"/>
    </source>
</evidence>
<evidence type="ECO:0000313" key="3">
    <source>
        <dbReference type="Proteomes" id="UP000654471"/>
    </source>
</evidence>
<protein>
    <submittedName>
        <fullName evidence="2">Uncharacterized protein</fullName>
    </submittedName>
</protein>
<comment type="caution">
    <text evidence="2">The sequence shown here is derived from an EMBL/GenBank/DDBJ whole genome shotgun (WGS) entry which is preliminary data.</text>
</comment>
<name>A0ABQ2UK29_9ACTN</name>
<feature type="region of interest" description="Disordered" evidence="1">
    <location>
        <begin position="1"/>
        <end position="23"/>
    </location>
</feature>
<organism evidence="2 3">
    <name type="scientific">Streptomyces albospinus</name>
    <dbReference type="NCBI Taxonomy" id="285515"/>
    <lineage>
        <taxon>Bacteria</taxon>
        <taxon>Bacillati</taxon>
        <taxon>Actinomycetota</taxon>
        <taxon>Actinomycetes</taxon>
        <taxon>Kitasatosporales</taxon>
        <taxon>Streptomycetaceae</taxon>
        <taxon>Streptomyces</taxon>
    </lineage>
</organism>
<evidence type="ECO:0000313" key="2">
    <source>
        <dbReference type="EMBL" id="GGU41182.1"/>
    </source>
</evidence>
<dbReference type="Proteomes" id="UP000654471">
    <property type="component" value="Unassembled WGS sequence"/>
</dbReference>
<proteinExistence type="predicted"/>
<accession>A0ABQ2UK29</accession>
<gene>
    <name evidence="2" type="ORF">GCM10010211_00170</name>
</gene>
<reference evidence="3" key="1">
    <citation type="journal article" date="2019" name="Int. J. Syst. Evol. Microbiol.">
        <title>The Global Catalogue of Microorganisms (GCM) 10K type strain sequencing project: providing services to taxonomists for standard genome sequencing and annotation.</title>
        <authorList>
            <consortium name="The Broad Institute Genomics Platform"/>
            <consortium name="The Broad Institute Genome Sequencing Center for Infectious Disease"/>
            <person name="Wu L."/>
            <person name="Ma J."/>
        </authorList>
    </citation>
    <scope>NUCLEOTIDE SEQUENCE [LARGE SCALE GENOMIC DNA]</scope>
    <source>
        <strain evidence="3">JCM 3399</strain>
    </source>
</reference>
<keyword evidence="3" id="KW-1185">Reference proteome</keyword>
<dbReference type="EMBL" id="BMRP01000001">
    <property type="protein sequence ID" value="GGU41182.1"/>
    <property type="molecule type" value="Genomic_DNA"/>
</dbReference>